<dbReference type="SUPFAM" id="SSF53335">
    <property type="entry name" value="S-adenosyl-L-methionine-dependent methyltransferases"/>
    <property type="match status" value="1"/>
</dbReference>
<dbReference type="PANTHER" id="PTHR43317">
    <property type="entry name" value="THERMOSPERMINE SYNTHASE ACAULIS5"/>
    <property type="match status" value="1"/>
</dbReference>
<evidence type="ECO:0000313" key="3">
    <source>
        <dbReference type="Proteomes" id="UP000322634"/>
    </source>
</evidence>
<keyword evidence="1" id="KW-0620">Polyamine biosynthesis</keyword>
<dbReference type="Proteomes" id="UP000322634">
    <property type="component" value="Unassembled WGS sequence"/>
</dbReference>
<proteinExistence type="predicted"/>
<protein>
    <submittedName>
        <fullName evidence="2">Spermidine synthase</fullName>
    </submittedName>
</protein>
<dbReference type="RefSeq" id="WP_148349112.1">
    <property type="nucleotide sequence ID" value="NZ_JBHSBF010000023.1"/>
</dbReference>
<reference evidence="2 3" key="1">
    <citation type="submission" date="2019-08" db="EMBL/GenBank/DDBJ databases">
        <title>Actinomadura sp. nov. CYP1-5 isolated from mountain soil.</title>
        <authorList>
            <person name="Songsumanus A."/>
            <person name="Kuncharoen N."/>
            <person name="Kudo T."/>
            <person name="Yuki M."/>
            <person name="Igarashi Y."/>
            <person name="Tanasupawat S."/>
        </authorList>
    </citation>
    <scope>NUCLEOTIDE SEQUENCE [LARGE SCALE GENOMIC DNA]</scope>
    <source>
        <strain evidence="2 3">GKU157</strain>
    </source>
</reference>
<gene>
    <name evidence="2" type="ORF">FXF65_08145</name>
</gene>
<keyword evidence="3" id="KW-1185">Reference proteome</keyword>
<dbReference type="Gene3D" id="3.40.50.150">
    <property type="entry name" value="Vaccinia Virus protein VP39"/>
    <property type="match status" value="1"/>
</dbReference>
<organism evidence="2 3">
    <name type="scientific">Actinomadura syzygii</name>
    <dbReference type="NCBI Taxonomy" id="1427538"/>
    <lineage>
        <taxon>Bacteria</taxon>
        <taxon>Bacillati</taxon>
        <taxon>Actinomycetota</taxon>
        <taxon>Actinomycetes</taxon>
        <taxon>Streptosporangiales</taxon>
        <taxon>Thermomonosporaceae</taxon>
        <taxon>Actinomadura</taxon>
    </lineage>
</organism>
<dbReference type="GO" id="GO:0006596">
    <property type="term" value="P:polyamine biosynthetic process"/>
    <property type="evidence" value="ECO:0007669"/>
    <property type="project" value="UniProtKB-KW"/>
</dbReference>
<dbReference type="EMBL" id="VSFF01000003">
    <property type="protein sequence ID" value="TYC16559.1"/>
    <property type="molecule type" value="Genomic_DNA"/>
</dbReference>
<evidence type="ECO:0000313" key="2">
    <source>
        <dbReference type="EMBL" id="TYC16559.1"/>
    </source>
</evidence>
<comment type="caution">
    <text evidence="2">The sequence shown here is derived from an EMBL/GenBank/DDBJ whole genome shotgun (WGS) entry which is preliminary data.</text>
</comment>
<dbReference type="AlphaFoldDB" id="A0A5D0UHF5"/>
<sequence length="237" mass="24892">MGVVAGTSGGPVVVERADGVGGELVLRRAGDDYEIISNGVFLMDTRDGTSERLLVRAAVDGLDGPVRLLIGGLGVGFSLAEALDLPEVAHVTVVEREPAVVDWHRGVLRPWSRGAVDDPRVTVRCADLLDVLAGPVAAEPVPAGGGGRFDALCLDIDNGPGWTVTPGNARLYSPAGLDLLAARLTRRGTLAVWSAAADPAFEALLRDRFAAVEARPVPVPRGEPDVVYLARRPRRTA</sequence>
<dbReference type="PANTHER" id="PTHR43317:SF3">
    <property type="entry name" value="BLR2883 PROTEIN"/>
    <property type="match status" value="1"/>
</dbReference>
<evidence type="ECO:0000256" key="1">
    <source>
        <dbReference type="ARBA" id="ARBA00023115"/>
    </source>
</evidence>
<dbReference type="OrthoDB" id="9793351at2"/>
<accession>A0A5D0UHF5</accession>
<name>A0A5D0UHF5_9ACTN</name>
<dbReference type="InterPro" id="IPR029063">
    <property type="entry name" value="SAM-dependent_MTases_sf"/>
</dbReference>